<dbReference type="AlphaFoldDB" id="A0A9E7MCH8"/>
<accession>A0A9E7MCH8</accession>
<dbReference type="GeneID" id="72777646"/>
<organism evidence="2 3">
    <name type="scientific">Thermococcus argininiproducens</name>
    <dbReference type="NCBI Taxonomy" id="2866384"/>
    <lineage>
        <taxon>Archaea</taxon>
        <taxon>Methanobacteriati</taxon>
        <taxon>Methanobacteriota</taxon>
        <taxon>Thermococci</taxon>
        <taxon>Thermococcales</taxon>
        <taxon>Thermococcaceae</taxon>
        <taxon>Thermococcus</taxon>
    </lineage>
</organism>
<dbReference type="EMBL" id="CP080572">
    <property type="protein sequence ID" value="USH00758.1"/>
    <property type="molecule type" value="Genomic_DNA"/>
</dbReference>
<evidence type="ECO:0000313" key="3">
    <source>
        <dbReference type="Proteomes" id="UP001056425"/>
    </source>
</evidence>
<gene>
    <name evidence="2" type="ORF">K1720_04830</name>
</gene>
<evidence type="ECO:0000313" key="2">
    <source>
        <dbReference type="EMBL" id="USH00758.1"/>
    </source>
</evidence>
<protein>
    <submittedName>
        <fullName evidence="2">Uncharacterized protein</fullName>
    </submittedName>
</protein>
<sequence>MKLAVYLLFLQSLFLLYYSAEASGIEKSMLLSFGLLNFLLAWGIIKGKNQAVKATIVYKGIDFFLALLMLMAGSLSQALNAGIDLVILHDLIGLFGRKEEGVMEENETSHNV</sequence>
<keyword evidence="1" id="KW-0812">Transmembrane</keyword>
<dbReference type="Proteomes" id="UP001056425">
    <property type="component" value="Chromosome"/>
</dbReference>
<name>A0A9E7MCH8_9EURY</name>
<keyword evidence="3" id="KW-1185">Reference proteome</keyword>
<evidence type="ECO:0000256" key="1">
    <source>
        <dbReference type="SAM" id="Phobius"/>
    </source>
</evidence>
<dbReference type="RefSeq" id="WP_251950341.1">
    <property type="nucleotide sequence ID" value="NZ_CP080572.1"/>
</dbReference>
<reference evidence="2 3" key="1">
    <citation type="submission" date="2021-08" db="EMBL/GenBank/DDBJ databases">
        <title>Thermococcus onnuriiensis IOH2.</title>
        <authorList>
            <person name="Park Y.-J."/>
        </authorList>
    </citation>
    <scope>NUCLEOTIDE SEQUENCE [LARGE SCALE GENOMIC DNA]</scope>
    <source>
        <strain evidence="2 3">IOH2</strain>
    </source>
</reference>
<dbReference type="KEGG" id="thei:K1720_04830"/>
<proteinExistence type="predicted"/>
<keyword evidence="1" id="KW-0472">Membrane</keyword>
<keyword evidence="1" id="KW-1133">Transmembrane helix</keyword>
<feature type="transmembrane region" description="Helical" evidence="1">
    <location>
        <begin position="63"/>
        <end position="88"/>
    </location>
</feature>